<dbReference type="EMBL" id="JAWDKB010000002">
    <property type="protein sequence ID" value="MDV0443263.1"/>
    <property type="molecule type" value="Genomic_DNA"/>
</dbReference>
<evidence type="ECO:0000313" key="3">
    <source>
        <dbReference type="Proteomes" id="UP001283212"/>
    </source>
</evidence>
<keyword evidence="3" id="KW-1185">Reference proteome</keyword>
<dbReference type="PANTHER" id="PTHR10291">
    <property type="entry name" value="DEHYDRODOLICHYL DIPHOSPHATE SYNTHASE FAMILY MEMBER"/>
    <property type="match status" value="1"/>
</dbReference>
<dbReference type="SUPFAM" id="SSF64005">
    <property type="entry name" value="Undecaprenyl diphosphate synthase"/>
    <property type="match status" value="1"/>
</dbReference>
<dbReference type="PANTHER" id="PTHR10291:SF28">
    <property type="entry name" value="UNDECAPRENYL DIPHOSPHATE SYNTHASE"/>
    <property type="match status" value="1"/>
</dbReference>
<protein>
    <submittedName>
        <fullName evidence="2">(2Z,6E)-farnesyl diphosphate synthase</fullName>
        <ecNumber evidence="2">2.5.1.68</ecNumber>
    </submittedName>
</protein>
<name>A0AAE4MGX2_9EURY</name>
<evidence type="ECO:0000313" key="2">
    <source>
        <dbReference type="EMBL" id="MDV0443263.1"/>
    </source>
</evidence>
<dbReference type="FunFam" id="3.40.1180.10:FF:000016">
    <property type="entry name" value="Undecaprenyl diphosphate synthase"/>
    <property type="match status" value="1"/>
</dbReference>
<dbReference type="InterPro" id="IPR001441">
    <property type="entry name" value="UPP_synth-like"/>
</dbReference>
<dbReference type="AlphaFoldDB" id="A0AAE4MGX2"/>
<evidence type="ECO:0000256" key="1">
    <source>
        <dbReference type="ARBA" id="ARBA00022679"/>
    </source>
</evidence>
<accession>A0AAE4MGX2</accession>
<dbReference type="GO" id="GO:0045547">
    <property type="term" value="F:ditrans,polycis-polyprenyl diphosphate synthase [(2E,6E)-farnesyl diphosphate specific] activity"/>
    <property type="evidence" value="ECO:0007669"/>
    <property type="project" value="TreeGrafter"/>
</dbReference>
<dbReference type="InterPro" id="IPR036424">
    <property type="entry name" value="UPP_synth-like_sf"/>
</dbReference>
<comment type="caution">
    <text evidence="2">The sequence shown here is derived from an EMBL/GenBank/DDBJ whole genome shotgun (WGS) entry which is preliminary data.</text>
</comment>
<dbReference type="EC" id="2.5.1.68" evidence="2"/>
<sequence>MVYPFYEYLIERKLDEHMFPGEICFMLSEADFLANPGRVETVSRWCMDFPKIEKIIFHISSKNPDSLKEMVPSLENLAKDATVRLSTPSGEEVCGSGKPEILLVIGRSGREEIAEAIAWIAREDIGPEKITEEMIESHLRYQVNPDFVIKTGGSHLTDFLIWQSVYSELFFTDVNWNRFRRMDFLRALRDYQTRVRRYGQ</sequence>
<keyword evidence="1 2" id="KW-0808">Transferase</keyword>
<reference evidence="2 3" key="1">
    <citation type="submission" date="2023-06" db="EMBL/GenBank/DDBJ databases">
        <title>Genome sequence of Methancorpusculaceae sp. Cs1.</title>
        <authorList>
            <person name="Protasov E."/>
            <person name="Platt K."/>
            <person name="Poehlein A."/>
            <person name="Daniel R."/>
            <person name="Brune A."/>
        </authorList>
    </citation>
    <scope>NUCLEOTIDE SEQUENCE [LARGE SCALE GENOMIC DNA]</scope>
    <source>
        <strain evidence="2 3">Cs1</strain>
    </source>
</reference>
<dbReference type="Gene3D" id="3.40.1180.10">
    <property type="entry name" value="Decaprenyl diphosphate synthase-like"/>
    <property type="match status" value="1"/>
</dbReference>
<dbReference type="Proteomes" id="UP001283212">
    <property type="component" value="Unassembled WGS sequence"/>
</dbReference>
<dbReference type="Pfam" id="PF01255">
    <property type="entry name" value="Prenyltransf"/>
    <property type="match status" value="1"/>
</dbReference>
<gene>
    <name evidence="2" type="primary">uppS</name>
    <name evidence="2" type="ORF">McpCs1_06330</name>
</gene>
<dbReference type="RefSeq" id="WP_338095790.1">
    <property type="nucleotide sequence ID" value="NZ_JAWDKB010000002.1"/>
</dbReference>
<proteinExistence type="predicted"/>
<dbReference type="GO" id="GO:0016094">
    <property type="term" value="P:polyprenol biosynthetic process"/>
    <property type="evidence" value="ECO:0007669"/>
    <property type="project" value="TreeGrafter"/>
</dbReference>
<dbReference type="GO" id="GO:0033850">
    <property type="term" value="F:Z-farnesyl diphosphate synthase activity"/>
    <property type="evidence" value="ECO:0007669"/>
    <property type="project" value="UniProtKB-EC"/>
</dbReference>
<organism evidence="2 3">
    <name type="scientific">Methanorbis rubei</name>
    <dbReference type="NCBI Taxonomy" id="3028300"/>
    <lineage>
        <taxon>Archaea</taxon>
        <taxon>Methanobacteriati</taxon>
        <taxon>Methanobacteriota</taxon>
        <taxon>Stenosarchaea group</taxon>
        <taxon>Methanomicrobia</taxon>
        <taxon>Methanomicrobiales</taxon>
        <taxon>Methanocorpusculaceae</taxon>
        <taxon>Methanorbis</taxon>
    </lineage>
</organism>